<feature type="transmembrane region" description="Helical" evidence="1">
    <location>
        <begin position="74"/>
        <end position="93"/>
    </location>
</feature>
<comment type="caution">
    <text evidence="2">The sequence shown here is derived from an EMBL/GenBank/DDBJ whole genome shotgun (WGS) entry which is preliminary data.</text>
</comment>
<dbReference type="AlphaFoldDB" id="A0A7W7RLH3"/>
<dbReference type="InterPro" id="IPR036465">
    <property type="entry name" value="vWFA_dom_sf"/>
</dbReference>
<reference evidence="2 3" key="1">
    <citation type="submission" date="2020-08" db="EMBL/GenBank/DDBJ databases">
        <title>Sequencing the genomes of 1000 actinobacteria strains.</title>
        <authorList>
            <person name="Klenk H.-P."/>
        </authorList>
    </citation>
    <scope>NUCLEOTIDE SEQUENCE [LARGE SCALE GENOMIC DNA]</scope>
    <source>
        <strain evidence="2 3">DSM 102030</strain>
    </source>
</reference>
<keyword evidence="1" id="KW-0812">Transmembrane</keyword>
<keyword evidence="1" id="KW-1133">Transmembrane helix</keyword>
<sequence>MTGHESEPSAPQQRVRNLVGTAAAIVGFVSALVSVFGDFEWFFRVAQVLVAAVLIGLAFRIVSHRVGLTRAVSAFAGLALFSALLIVPPWLAWGDCEPPEEVVVLASVEGRAAAEEVTGQYADERGERDWRGCRPVTFTVFAAPELGASEVRELLAAGWPAAPDTWPEAEWPDNALLYGPRPHIWIPDSTADVRMVEAAADDPEILEPQPWTSAWSTPLVLGVPAEREPTAQQTDAQTAYEDFLSGAASGARARPADSTTALLHTDLLYSLPIGNSANIEAEMTGSGLTGTDNYAVLCELRQAVADSSGPDPAETVVFATERAIYDYNTGAELGPDCPVEDETPPQPLSAVHLRNAPWLDHPVVPLDWGDDSASAEVERFVGWLDTNREAPAPAGGAAADACSDIVPRGYRDMNGCVGPGVGGTEGIAEEPFEPEEAPDFATEDAAEDLEGTLRSQEQLRRPVRALLVVDRSDSMQGELPDQRAAFDVATAQAGGLLRHLAHGDEAGLWTFPKGDDRDDTGQQELVEPAPVTDTKGDIEEHLDSLEPDRESTPINDTVLEAALALEEDAGGDAQDSAEPVAFVFTEGVVGSGPGEEGSSVSDVRSAAEDAFDAGATVELIMLDDGGCAAGEPGGALAEIDGVNCSPVDLGNENAVPADRLQTVRVRN</sequence>
<organism evidence="2 3">
    <name type="scientific">Lipingzhangella halophila</name>
    <dbReference type="NCBI Taxonomy" id="1783352"/>
    <lineage>
        <taxon>Bacteria</taxon>
        <taxon>Bacillati</taxon>
        <taxon>Actinomycetota</taxon>
        <taxon>Actinomycetes</taxon>
        <taxon>Streptosporangiales</taxon>
        <taxon>Nocardiopsidaceae</taxon>
        <taxon>Lipingzhangella</taxon>
    </lineage>
</organism>
<dbReference type="EMBL" id="JACHJT010000001">
    <property type="protein sequence ID" value="MBB4933997.1"/>
    <property type="molecule type" value="Genomic_DNA"/>
</dbReference>
<evidence type="ECO:0000256" key="1">
    <source>
        <dbReference type="SAM" id="Phobius"/>
    </source>
</evidence>
<dbReference type="RefSeq" id="WP_184581705.1">
    <property type="nucleotide sequence ID" value="NZ_JACHJT010000001.1"/>
</dbReference>
<dbReference type="Proteomes" id="UP000523007">
    <property type="component" value="Unassembled WGS sequence"/>
</dbReference>
<accession>A0A7W7RLH3</accession>
<name>A0A7W7RLH3_9ACTN</name>
<evidence type="ECO:0008006" key="4">
    <source>
        <dbReference type="Google" id="ProtNLM"/>
    </source>
</evidence>
<protein>
    <recommendedName>
        <fullName evidence="4">VWFA domain-containing protein</fullName>
    </recommendedName>
</protein>
<evidence type="ECO:0000313" key="2">
    <source>
        <dbReference type="EMBL" id="MBB4933997.1"/>
    </source>
</evidence>
<evidence type="ECO:0000313" key="3">
    <source>
        <dbReference type="Proteomes" id="UP000523007"/>
    </source>
</evidence>
<keyword evidence="3" id="KW-1185">Reference proteome</keyword>
<dbReference type="SUPFAM" id="SSF53300">
    <property type="entry name" value="vWA-like"/>
    <property type="match status" value="1"/>
</dbReference>
<gene>
    <name evidence="2" type="ORF">F4561_004817</name>
</gene>
<feature type="transmembrane region" description="Helical" evidence="1">
    <location>
        <begin position="18"/>
        <end position="36"/>
    </location>
</feature>
<keyword evidence="1" id="KW-0472">Membrane</keyword>
<dbReference type="Gene3D" id="3.40.50.410">
    <property type="entry name" value="von Willebrand factor, type A domain"/>
    <property type="match status" value="1"/>
</dbReference>
<proteinExistence type="predicted"/>
<feature type="transmembrane region" description="Helical" evidence="1">
    <location>
        <begin position="42"/>
        <end position="62"/>
    </location>
</feature>